<comment type="caution">
    <text evidence="2">The sequence shown here is derived from an EMBL/GenBank/DDBJ whole genome shotgun (WGS) entry which is preliminary data.</text>
</comment>
<sequence length="180" mass="19038">MASGLGRRFGSNKLLTAVEGVPLYRRAMTALAGAGLDRLAVCSPYPEVLEAGKELGFLPLHNPNGAEGISASIRLGVSRMGDMDGVLFSVCDQPFLTTDSIIRLKNTFEQSESAICALSWQGQRGNPVLFPNHLLGELAALTGDRGGGAVVKGHPDRLVLVEALSPKELADVDRPEDLDG</sequence>
<proteinExistence type="predicted"/>
<evidence type="ECO:0000313" key="3">
    <source>
        <dbReference type="Proteomes" id="UP000823921"/>
    </source>
</evidence>
<dbReference type="CDD" id="cd04182">
    <property type="entry name" value="GT_2_like_f"/>
    <property type="match status" value="1"/>
</dbReference>
<evidence type="ECO:0000313" key="2">
    <source>
        <dbReference type="EMBL" id="HJB81374.1"/>
    </source>
</evidence>
<dbReference type="SUPFAM" id="SSF53448">
    <property type="entry name" value="Nucleotide-diphospho-sugar transferases"/>
    <property type="match status" value="1"/>
</dbReference>
<dbReference type="AlphaFoldDB" id="A0A9D2MPM9"/>
<name>A0A9D2MPM9_9FIRM</name>
<dbReference type="Gene3D" id="3.90.550.10">
    <property type="entry name" value="Spore Coat Polysaccharide Biosynthesis Protein SpsA, Chain A"/>
    <property type="match status" value="1"/>
</dbReference>
<dbReference type="Proteomes" id="UP000823921">
    <property type="component" value="Unassembled WGS sequence"/>
</dbReference>
<dbReference type="PANTHER" id="PTHR43777:SF1">
    <property type="entry name" value="MOLYBDENUM COFACTOR CYTIDYLYLTRANSFERASE"/>
    <property type="match status" value="1"/>
</dbReference>
<accession>A0A9D2MPM9</accession>
<protein>
    <submittedName>
        <fullName evidence="2">Nucleotidyltransferase family protein</fullName>
    </submittedName>
</protein>
<dbReference type="GO" id="GO:0016779">
    <property type="term" value="F:nucleotidyltransferase activity"/>
    <property type="evidence" value="ECO:0007669"/>
    <property type="project" value="UniProtKB-ARBA"/>
</dbReference>
<evidence type="ECO:0000259" key="1">
    <source>
        <dbReference type="Pfam" id="PF12804"/>
    </source>
</evidence>
<dbReference type="Pfam" id="PF12804">
    <property type="entry name" value="NTP_transf_3"/>
    <property type="match status" value="1"/>
</dbReference>
<reference evidence="2" key="1">
    <citation type="journal article" date="2021" name="PeerJ">
        <title>Extensive microbial diversity within the chicken gut microbiome revealed by metagenomics and culture.</title>
        <authorList>
            <person name="Gilroy R."/>
            <person name="Ravi A."/>
            <person name="Getino M."/>
            <person name="Pursley I."/>
            <person name="Horton D.L."/>
            <person name="Alikhan N.F."/>
            <person name="Baker D."/>
            <person name="Gharbi K."/>
            <person name="Hall N."/>
            <person name="Watson M."/>
            <person name="Adriaenssens E.M."/>
            <person name="Foster-Nyarko E."/>
            <person name="Jarju S."/>
            <person name="Secka A."/>
            <person name="Antonio M."/>
            <person name="Oren A."/>
            <person name="Chaudhuri R.R."/>
            <person name="La Ragione R."/>
            <person name="Hildebrand F."/>
            <person name="Pallen M.J."/>
        </authorList>
    </citation>
    <scope>NUCLEOTIDE SEQUENCE</scope>
    <source>
        <strain evidence="2">CHK192-8294</strain>
    </source>
</reference>
<dbReference type="InterPro" id="IPR029044">
    <property type="entry name" value="Nucleotide-diphossugar_trans"/>
</dbReference>
<dbReference type="EMBL" id="DWXO01000097">
    <property type="protein sequence ID" value="HJB81374.1"/>
    <property type="molecule type" value="Genomic_DNA"/>
</dbReference>
<feature type="domain" description="MobA-like NTP transferase" evidence="1">
    <location>
        <begin position="2"/>
        <end position="154"/>
    </location>
</feature>
<dbReference type="InterPro" id="IPR025877">
    <property type="entry name" value="MobA-like_NTP_Trfase"/>
</dbReference>
<organism evidence="2 3">
    <name type="scientific">Candidatus Flavonifractor intestinigallinarum</name>
    <dbReference type="NCBI Taxonomy" id="2838586"/>
    <lineage>
        <taxon>Bacteria</taxon>
        <taxon>Bacillati</taxon>
        <taxon>Bacillota</taxon>
        <taxon>Clostridia</taxon>
        <taxon>Eubacteriales</taxon>
        <taxon>Oscillospiraceae</taxon>
        <taxon>Flavonifractor</taxon>
    </lineage>
</organism>
<dbReference type="PANTHER" id="PTHR43777">
    <property type="entry name" value="MOLYBDENUM COFACTOR CYTIDYLYLTRANSFERASE"/>
    <property type="match status" value="1"/>
</dbReference>
<reference evidence="2" key="2">
    <citation type="submission" date="2021-04" db="EMBL/GenBank/DDBJ databases">
        <authorList>
            <person name="Gilroy R."/>
        </authorList>
    </citation>
    <scope>NUCLEOTIDE SEQUENCE</scope>
    <source>
        <strain evidence="2">CHK192-8294</strain>
    </source>
</reference>
<gene>
    <name evidence="2" type="ORF">H9712_10320</name>
</gene>